<dbReference type="PANTHER" id="PTHR12526:SF510">
    <property type="entry name" value="D-INOSITOL 3-PHOSPHATE GLYCOSYLTRANSFERASE"/>
    <property type="match status" value="1"/>
</dbReference>
<dbReference type="RefSeq" id="WP_064430121.1">
    <property type="nucleotide sequence ID" value="NZ_AP019774.1"/>
</dbReference>
<dbReference type="AlphaFoldDB" id="A0A6J4CVN2"/>
<dbReference type="EMBL" id="AP019774">
    <property type="protein sequence ID" value="BCD69538.1"/>
    <property type="molecule type" value="Genomic_DNA"/>
</dbReference>
<proteinExistence type="predicted"/>
<name>A0A6J4CVN2_9HELI</name>
<dbReference type="PANTHER" id="PTHR12526">
    <property type="entry name" value="GLYCOSYLTRANSFERASE"/>
    <property type="match status" value="1"/>
</dbReference>
<evidence type="ECO:0000313" key="4">
    <source>
        <dbReference type="Proteomes" id="UP000317935"/>
    </source>
</evidence>
<sequence length="413" mass="46912">MIILFCAEQFYPLSTETAMLDYGLTSVLARQGHQVYVITSSHSADGLKIKREGVVHYINDKEATEIETNLFVLEFDIALKSSCGGYVGECEAYQNFVNSFTCDLLVISGLCSWSFLLILDSLPTLKAKRKVVRVHEEWILVNIQSRGRKAYIKKIIFNSITKGLKYFFYKPDIYDKIFTLPTLRHKIKISLKYFDKVFFLPHPQSHIDTYLTPYCSNIGVLPNGIFEKDIHPAKILKSTTPNQDWKKCPYLLALAHFLSEQHTLLLDAFYASSTKLPFILAGGQVSGYNLQSVQAYKSKLDAQHGYKEVYFLHVGEERALELLQGATLFLHAASLYSYKSLSFMVLKSLSFGVPTICIGEGVDSDLVVKNSLGMAHMIDHLLNNPDYYNSMAKNLHTRVKNYTYEKISQELIV</sequence>
<evidence type="ECO:0008006" key="5">
    <source>
        <dbReference type="Google" id="ProtNLM"/>
    </source>
</evidence>
<reference evidence="3 4" key="1">
    <citation type="submission" date="2019-06" db="EMBL/GenBank/DDBJ databases">
        <title>Complete genome sequence of Helicobacter suis SNTW101c.</title>
        <authorList>
            <person name="Rimbara E."/>
            <person name="Suzuki M."/>
            <person name="Matsui H."/>
            <person name="Nakamura M."/>
            <person name="Mori S."/>
            <person name="Shibayama K."/>
        </authorList>
    </citation>
    <scope>NUCLEOTIDE SEQUENCE [LARGE SCALE GENOMIC DNA]</scope>
    <source>
        <strain evidence="3 4">SNTW101c</strain>
    </source>
</reference>
<accession>A0A6J4CVN2</accession>
<gene>
    <name evidence="3" type="ORF">SNTW_01830</name>
</gene>
<keyword evidence="2" id="KW-0808">Transferase</keyword>
<evidence type="ECO:0000313" key="3">
    <source>
        <dbReference type="EMBL" id="BCD69538.1"/>
    </source>
</evidence>
<dbReference type="GO" id="GO:0016757">
    <property type="term" value="F:glycosyltransferase activity"/>
    <property type="evidence" value="ECO:0007669"/>
    <property type="project" value="UniProtKB-KW"/>
</dbReference>
<protein>
    <recommendedName>
        <fullName evidence="5">Glycosyl transferase family 1 domain-containing protein</fullName>
    </recommendedName>
</protein>
<dbReference type="Proteomes" id="UP000317935">
    <property type="component" value="Chromosome"/>
</dbReference>
<dbReference type="Gene3D" id="3.40.50.2000">
    <property type="entry name" value="Glycogen Phosphorylase B"/>
    <property type="match status" value="2"/>
</dbReference>
<dbReference type="GeneID" id="56928038"/>
<dbReference type="OrthoDB" id="5329420at2"/>
<evidence type="ECO:0000256" key="2">
    <source>
        <dbReference type="ARBA" id="ARBA00022679"/>
    </source>
</evidence>
<dbReference type="SUPFAM" id="SSF53756">
    <property type="entry name" value="UDP-Glycosyltransferase/glycogen phosphorylase"/>
    <property type="match status" value="1"/>
</dbReference>
<keyword evidence="1" id="KW-0328">Glycosyltransferase</keyword>
<organism evidence="3 4">
    <name type="scientific">Helicobacter suis</name>
    <dbReference type="NCBI Taxonomy" id="104628"/>
    <lineage>
        <taxon>Bacteria</taxon>
        <taxon>Pseudomonadati</taxon>
        <taxon>Campylobacterota</taxon>
        <taxon>Epsilonproteobacteria</taxon>
        <taxon>Campylobacterales</taxon>
        <taxon>Helicobacteraceae</taxon>
        <taxon>Helicobacter</taxon>
    </lineage>
</organism>
<evidence type="ECO:0000256" key="1">
    <source>
        <dbReference type="ARBA" id="ARBA00022676"/>
    </source>
</evidence>